<evidence type="ECO:0000313" key="1">
    <source>
        <dbReference type="EMBL" id="EHK52734.1"/>
    </source>
</evidence>
<keyword evidence="2" id="KW-1185">Reference proteome</keyword>
<name>H0I2N5_9HYPH</name>
<dbReference type="AlphaFoldDB" id="H0I2N5"/>
<dbReference type="EMBL" id="AHAM01000303">
    <property type="protein sequence ID" value="EHK52734.1"/>
    <property type="molecule type" value="Genomic_DNA"/>
</dbReference>
<evidence type="ECO:0000313" key="2">
    <source>
        <dbReference type="Proteomes" id="UP000003250"/>
    </source>
</evidence>
<protein>
    <submittedName>
        <fullName evidence="1">Uncharacterized protein</fullName>
    </submittedName>
</protein>
<dbReference type="Proteomes" id="UP000003250">
    <property type="component" value="Unassembled WGS sequence"/>
</dbReference>
<accession>H0I2N5</accession>
<proteinExistence type="predicted"/>
<reference evidence="1 2" key="1">
    <citation type="journal article" date="2012" name="J. Bacteriol.">
        <title>Draft Genome Sequence of Mesorhizobium alhagi CCNWXJ12-2T, a Novel Salt-Resistant Species Isolated from the Desert of Northwestern China.</title>
        <authorList>
            <person name="Zhou M."/>
            <person name="Chen W."/>
            <person name="Chen H."/>
            <person name="Wei G."/>
        </authorList>
    </citation>
    <scope>NUCLEOTIDE SEQUENCE [LARGE SCALE GENOMIC DNA]</scope>
    <source>
        <strain evidence="1 2">CCNWXJ12-2</strain>
    </source>
</reference>
<gene>
    <name evidence="1" type="ORF">MAXJ12_33704</name>
</gene>
<sequence length="30" mass="3294">MQGNGTMETGYQDTISGLLRKRGEFLASMT</sequence>
<organism evidence="1 2">
    <name type="scientific">Mesorhizobium alhagi CCNWXJ12-2</name>
    <dbReference type="NCBI Taxonomy" id="1107882"/>
    <lineage>
        <taxon>Bacteria</taxon>
        <taxon>Pseudomonadati</taxon>
        <taxon>Pseudomonadota</taxon>
        <taxon>Alphaproteobacteria</taxon>
        <taxon>Hyphomicrobiales</taxon>
        <taxon>Phyllobacteriaceae</taxon>
        <taxon>Allomesorhizobium</taxon>
    </lineage>
</organism>